<dbReference type="OMA" id="PWIAGTQ"/>
<dbReference type="HOGENOM" id="CLU_020336_49_0_1"/>
<dbReference type="RefSeq" id="XP_007779600.1">
    <property type="nucleotide sequence ID" value="XM_007781410.1"/>
</dbReference>
<dbReference type="Gene3D" id="3.40.50.1820">
    <property type="entry name" value="alpha/beta hydrolase"/>
    <property type="match status" value="1"/>
</dbReference>
<name>R7YQZ9_CONA1</name>
<feature type="domain" description="AB hydrolase-1" evidence="1">
    <location>
        <begin position="57"/>
        <end position="312"/>
    </location>
</feature>
<dbReference type="Proteomes" id="UP000016924">
    <property type="component" value="Unassembled WGS sequence"/>
</dbReference>
<dbReference type="GeneID" id="19900825"/>
<dbReference type="AlphaFoldDB" id="R7YQZ9"/>
<reference evidence="3" key="1">
    <citation type="submission" date="2012-06" db="EMBL/GenBank/DDBJ databases">
        <title>The genome sequence of Coniosporium apollinis CBS 100218.</title>
        <authorList>
            <consortium name="The Broad Institute Genome Sequencing Platform"/>
            <person name="Cuomo C."/>
            <person name="Gorbushina A."/>
            <person name="Noack S."/>
            <person name="Walker B."/>
            <person name="Young S.K."/>
            <person name="Zeng Q."/>
            <person name="Gargeya S."/>
            <person name="Fitzgerald M."/>
            <person name="Haas B."/>
            <person name="Abouelleil A."/>
            <person name="Alvarado L."/>
            <person name="Arachchi H.M."/>
            <person name="Berlin A.M."/>
            <person name="Chapman S.B."/>
            <person name="Goldberg J."/>
            <person name="Griggs A."/>
            <person name="Gujja S."/>
            <person name="Hansen M."/>
            <person name="Howarth C."/>
            <person name="Imamovic A."/>
            <person name="Larimer J."/>
            <person name="McCowan C."/>
            <person name="Montmayeur A."/>
            <person name="Murphy C."/>
            <person name="Neiman D."/>
            <person name="Pearson M."/>
            <person name="Priest M."/>
            <person name="Roberts A."/>
            <person name="Saif S."/>
            <person name="Shea T."/>
            <person name="Sisk P."/>
            <person name="Sykes S."/>
            <person name="Wortman J."/>
            <person name="Nusbaum C."/>
            <person name="Birren B."/>
        </authorList>
    </citation>
    <scope>NUCLEOTIDE SEQUENCE [LARGE SCALE GENOMIC DNA]</scope>
    <source>
        <strain evidence="3">CBS 100218</strain>
    </source>
</reference>
<dbReference type="InterPro" id="IPR050471">
    <property type="entry name" value="AB_hydrolase"/>
</dbReference>
<proteinExistence type="predicted"/>
<dbReference type="eggNOG" id="ENOG502QS8H">
    <property type="taxonomic scope" value="Eukaryota"/>
</dbReference>
<organism evidence="2 3">
    <name type="scientific">Coniosporium apollinis (strain CBS 100218)</name>
    <name type="common">Rock-inhabiting black yeast</name>
    <dbReference type="NCBI Taxonomy" id="1168221"/>
    <lineage>
        <taxon>Eukaryota</taxon>
        <taxon>Fungi</taxon>
        <taxon>Dikarya</taxon>
        <taxon>Ascomycota</taxon>
        <taxon>Pezizomycotina</taxon>
        <taxon>Dothideomycetes</taxon>
        <taxon>Dothideomycetes incertae sedis</taxon>
        <taxon>Coniosporium</taxon>
    </lineage>
</organism>
<dbReference type="SUPFAM" id="SSF53474">
    <property type="entry name" value="alpha/beta-Hydrolases"/>
    <property type="match status" value="1"/>
</dbReference>
<dbReference type="PANTHER" id="PTHR43433:SF10">
    <property type="entry name" value="AB HYDROLASE-1 DOMAIN-CONTAINING PROTEIN"/>
    <property type="match status" value="1"/>
</dbReference>
<dbReference type="EMBL" id="JH767567">
    <property type="protein sequence ID" value="EON64283.1"/>
    <property type="molecule type" value="Genomic_DNA"/>
</dbReference>
<dbReference type="InterPro" id="IPR000073">
    <property type="entry name" value="AB_hydrolase_1"/>
</dbReference>
<dbReference type="OrthoDB" id="294702at2759"/>
<protein>
    <recommendedName>
        <fullName evidence="1">AB hydrolase-1 domain-containing protein</fullName>
    </recommendedName>
</protein>
<accession>R7YQZ9</accession>
<sequence length="334" mass="37528">MKTPIWSRIRLPLSARNNLPTTISRRVSTISARDDQTLLLTGGRVLGYAEYGCQTGYPLMFFHGFPSSRLEAQGVDHLAHRRHLRVIVPDRPGFGLSTFQPHRRITDWPADVRALAHHLGLSRFAVLGGSGGGPYALACAHALPREMLSAVGIMAGAGPWQAGTQDVPLSSRAVYLAAKYWPGGLRALTDVLVGTLRRGLATRPASRWIDDWLNKVEQEHERGSTIEERRKRVLRMAFEGFAQGAEGFVLETQLLTQDWGFRFEDVAYDNIQLWHGTQDKNAPVRMVRYMVERLPHSVLREFEGDSHFTLFRHLEEILSDLVPEKNLPDCSTKA</sequence>
<keyword evidence="3" id="KW-1185">Reference proteome</keyword>
<dbReference type="InterPro" id="IPR029058">
    <property type="entry name" value="AB_hydrolase_fold"/>
</dbReference>
<evidence type="ECO:0000259" key="1">
    <source>
        <dbReference type="Pfam" id="PF00561"/>
    </source>
</evidence>
<gene>
    <name evidence="2" type="ORF">W97_03514</name>
</gene>
<dbReference type="Pfam" id="PF00561">
    <property type="entry name" value="Abhydrolase_1"/>
    <property type="match status" value="1"/>
</dbReference>
<evidence type="ECO:0000313" key="3">
    <source>
        <dbReference type="Proteomes" id="UP000016924"/>
    </source>
</evidence>
<dbReference type="STRING" id="1168221.R7YQZ9"/>
<dbReference type="PANTHER" id="PTHR43433">
    <property type="entry name" value="HYDROLASE, ALPHA/BETA FOLD FAMILY PROTEIN"/>
    <property type="match status" value="1"/>
</dbReference>
<evidence type="ECO:0000313" key="2">
    <source>
        <dbReference type="EMBL" id="EON64283.1"/>
    </source>
</evidence>